<dbReference type="OrthoDB" id="6357463at2759"/>
<comment type="caution">
    <text evidence="1">The sequence shown here is derived from an EMBL/GenBank/DDBJ whole genome shotgun (WGS) entry which is preliminary data.</text>
</comment>
<protein>
    <submittedName>
        <fullName evidence="1">Uncharacterized protein</fullName>
    </submittedName>
</protein>
<name>A0A5B7JHI7_PORTR</name>
<evidence type="ECO:0000313" key="1">
    <source>
        <dbReference type="EMBL" id="MPC94055.1"/>
    </source>
</evidence>
<dbReference type="Proteomes" id="UP000324222">
    <property type="component" value="Unassembled WGS sequence"/>
</dbReference>
<organism evidence="1 2">
    <name type="scientific">Portunus trituberculatus</name>
    <name type="common">Swimming crab</name>
    <name type="synonym">Neptunus trituberculatus</name>
    <dbReference type="NCBI Taxonomy" id="210409"/>
    <lineage>
        <taxon>Eukaryota</taxon>
        <taxon>Metazoa</taxon>
        <taxon>Ecdysozoa</taxon>
        <taxon>Arthropoda</taxon>
        <taxon>Crustacea</taxon>
        <taxon>Multicrustacea</taxon>
        <taxon>Malacostraca</taxon>
        <taxon>Eumalacostraca</taxon>
        <taxon>Eucarida</taxon>
        <taxon>Decapoda</taxon>
        <taxon>Pleocyemata</taxon>
        <taxon>Brachyura</taxon>
        <taxon>Eubrachyura</taxon>
        <taxon>Portunoidea</taxon>
        <taxon>Portunidae</taxon>
        <taxon>Portuninae</taxon>
        <taxon>Portunus</taxon>
    </lineage>
</organism>
<dbReference type="AlphaFoldDB" id="A0A5B7JHI7"/>
<accession>A0A5B7JHI7</accession>
<evidence type="ECO:0000313" key="2">
    <source>
        <dbReference type="Proteomes" id="UP000324222"/>
    </source>
</evidence>
<keyword evidence="2" id="KW-1185">Reference proteome</keyword>
<proteinExistence type="predicted"/>
<sequence length="98" mass="11743">MSHTFLQTTRTYYWDTREIFRGVMRLKVQGRLFYVVGCPLSELFCQHKPRDVPVISPTREVIKTVLRINNKYEQSLYEYGTRVRSYETRLLKEADFAT</sequence>
<dbReference type="EMBL" id="VSRR010097098">
    <property type="protein sequence ID" value="MPC94055.1"/>
    <property type="molecule type" value="Genomic_DNA"/>
</dbReference>
<reference evidence="1 2" key="1">
    <citation type="submission" date="2019-05" db="EMBL/GenBank/DDBJ databases">
        <title>Another draft genome of Portunus trituberculatus and its Hox gene families provides insights of decapod evolution.</title>
        <authorList>
            <person name="Jeong J.-H."/>
            <person name="Song I."/>
            <person name="Kim S."/>
            <person name="Choi T."/>
            <person name="Kim D."/>
            <person name="Ryu S."/>
            <person name="Kim W."/>
        </authorList>
    </citation>
    <scope>NUCLEOTIDE SEQUENCE [LARGE SCALE GENOMIC DNA]</scope>
    <source>
        <tissue evidence="1">Muscle</tissue>
    </source>
</reference>
<gene>
    <name evidence="1" type="ORF">E2C01_089206</name>
</gene>